<comment type="caution">
    <text evidence="1">The sequence shown here is derived from an EMBL/GenBank/DDBJ whole genome shotgun (WGS) entry which is preliminary data.</text>
</comment>
<sequence>MNMTGDPNQSSRPSVLGLNCSYSSPDDWNTFVQPLPCGPRNDMCQFTQPAVTPGNNYLFYSNFSPLPSPISFPMPVNTENGTINRSIALRCKRKTDTPIPVPAKQQITEERMAEHLSKLHISSEHPAPTTEPETSDCKERRLYMCEEMRKLQTDSVIPQSLLERMNSPCKALVLWTPPRRPFPLVERNNEENDNNNNNEDEVPDNNLMELDR</sequence>
<proteinExistence type="predicted"/>
<protein>
    <submittedName>
        <fullName evidence="1">Host cell factor c1 regulator 1</fullName>
    </submittedName>
</protein>
<dbReference type="EMBL" id="CM043018">
    <property type="protein sequence ID" value="KAI4464031.1"/>
    <property type="molecule type" value="Genomic_DNA"/>
</dbReference>
<accession>A0ACB9TB19</accession>
<name>A0ACB9TB19_HOLOL</name>
<organism evidence="1 2">
    <name type="scientific">Holotrichia oblita</name>
    <name type="common">Chafer beetle</name>
    <dbReference type="NCBI Taxonomy" id="644536"/>
    <lineage>
        <taxon>Eukaryota</taxon>
        <taxon>Metazoa</taxon>
        <taxon>Ecdysozoa</taxon>
        <taxon>Arthropoda</taxon>
        <taxon>Hexapoda</taxon>
        <taxon>Insecta</taxon>
        <taxon>Pterygota</taxon>
        <taxon>Neoptera</taxon>
        <taxon>Endopterygota</taxon>
        <taxon>Coleoptera</taxon>
        <taxon>Polyphaga</taxon>
        <taxon>Scarabaeiformia</taxon>
        <taxon>Scarabaeidae</taxon>
        <taxon>Melolonthinae</taxon>
        <taxon>Holotrichia</taxon>
    </lineage>
</organism>
<dbReference type="Proteomes" id="UP001056778">
    <property type="component" value="Chromosome 4"/>
</dbReference>
<keyword evidence="2" id="KW-1185">Reference proteome</keyword>
<reference evidence="1" key="1">
    <citation type="submission" date="2022-04" db="EMBL/GenBank/DDBJ databases">
        <title>Chromosome-scale genome assembly of Holotrichia oblita Faldermann.</title>
        <authorList>
            <person name="Rongchong L."/>
        </authorList>
    </citation>
    <scope>NUCLEOTIDE SEQUENCE</scope>
    <source>
        <strain evidence="1">81SQS9</strain>
    </source>
</reference>
<evidence type="ECO:0000313" key="2">
    <source>
        <dbReference type="Proteomes" id="UP001056778"/>
    </source>
</evidence>
<gene>
    <name evidence="1" type="ORF">MML48_4g00005903</name>
</gene>
<evidence type="ECO:0000313" key="1">
    <source>
        <dbReference type="EMBL" id="KAI4464031.1"/>
    </source>
</evidence>